<feature type="transmembrane region" description="Helical" evidence="2">
    <location>
        <begin position="27"/>
        <end position="49"/>
    </location>
</feature>
<dbReference type="InterPro" id="IPR036457">
    <property type="entry name" value="PPM-type-like_dom_sf"/>
</dbReference>
<accession>A0A3N9U9S2</accession>
<protein>
    <submittedName>
        <fullName evidence="4">Stage II sporulation protein E</fullName>
    </submittedName>
</protein>
<dbReference type="InterPro" id="IPR001932">
    <property type="entry name" value="PPM-type_phosphatase-like_dom"/>
</dbReference>
<dbReference type="EMBL" id="RRCT01000024">
    <property type="protein sequence ID" value="RQW73245.1"/>
    <property type="molecule type" value="Genomic_DNA"/>
</dbReference>
<dbReference type="Pfam" id="PF07228">
    <property type="entry name" value="SpoIIE"/>
    <property type="match status" value="1"/>
</dbReference>
<dbReference type="Proteomes" id="UP000274033">
    <property type="component" value="Unassembled WGS sequence"/>
</dbReference>
<dbReference type="AlphaFoldDB" id="A0A3N9U9S2"/>
<dbReference type="SMART" id="SM00331">
    <property type="entry name" value="PP2C_SIG"/>
    <property type="match status" value="1"/>
</dbReference>
<feature type="transmembrane region" description="Helical" evidence="2">
    <location>
        <begin position="206"/>
        <end position="232"/>
    </location>
</feature>
<feature type="domain" description="PPM-type phosphatase" evidence="3">
    <location>
        <begin position="569"/>
        <end position="781"/>
    </location>
</feature>
<feature type="transmembrane region" description="Helical" evidence="2">
    <location>
        <begin position="140"/>
        <end position="160"/>
    </location>
</feature>
<dbReference type="GO" id="GO:0016791">
    <property type="term" value="F:phosphatase activity"/>
    <property type="evidence" value="ECO:0007669"/>
    <property type="project" value="TreeGrafter"/>
</dbReference>
<dbReference type="PANTHER" id="PTHR43156:SF2">
    <property type="entry name" value="STAGE II SPORULATION PROTEIN E"/>
    <property type="match status" value="1"/>
</dbReference>
<sequence length="799" mass="91036">MANIETLKEKSTWQGIVARFTIKKTNFLIHLFFLSLAIFLSQAVMFDAAVPFLLPLWAIVCQRYENEKWAVFIGGFIGAITLGVGQALILCLQLMLYELIVRFRYWKLPVSVSVALAAFIGQFAWQTIASSGMPPVIVQLYVYYEVILAFFMTIFVQLFFVQPHRFWAEGWSYERVGAGLVILAMALTGMQSITVSYFALFPFVLHLAICIAARAGGVPIAAMVATIVGCLVGVSELSFTGFIAVYALTGVVAGLFNGLGRIGVALGSLVPSVFFFFYDATLPLDTVYFVSIAVSGIVFLALPQTIFTFLNNAIHPKRDEVLIQRQQWVTEHTTEKLETFQHFVLFMKELVFDRFTSTEAVDEVRKVEPCATCMSCFRYDRCWGEDANNGMEVLIEDWFVAKNGFSKTEQNIAEDRIRLKCVKTTKLLEELDYQLYNDKMNGQFYHGKKMIALQLRDLSNHLNKLMKDMKEETLSFKTIEEELYEQFRIAQVQCFQIDVLSNTMGEREVICSIAKRQNTVEEQNLLCERIILPILFDVFSEPFEVEKITEQKKPFAHIQIRFRSAVRYQLEYDIYSRAKNSAWVSGDSHAIFHIHPGLVAVMLSDGMGSSKEAQRESRRLVRLMRECLSYNMNPETAMHTLHYVMSLNREVDMYATIDFALVDLQKGELWSWKAGSMSTYILRGEKLLKVDGASAPVGFMPVFSIETERVNLLADDYILMVSDGLFSSAYEWDEQEQYFVQLMKSGIKNGIPIEVMLYDVMDTFQSRYEVEDDCTVIAFTVSHVVPKWAVVKPKSKSTS</sequence>
<feature type="transmembrane region" description="Helical" evidence="2">
    <location>
        <begin position="287"/>
        <end position="310"/>
    </location>
</feature>
<dbReference type="Pfam" id="PF19732">
    <property type="entry name" value="SpoIIE_N"/>
    <property type="match status" value="1"/>
</dbReference>
<evidence type="ECO:0000256" key="1">
    <source>
        <dbReference type="ARBA" id="ARBA00022801"/>
    </source>
</evidence>
<dbReference type="RefSeq" id="WP_124766637.1">
    <property type="nucleotide sequence ID" value="NZ_JAFBDY010000022.1"/>
</dbReference>
<feature type="transmembrane region" description="Helical" evidence="2">
    <location>
        <begin position="108"/>
        <end position="128"/>
    </location>
</feature>
<keyword evidence="2" id="KW-1133">Transmembrane helix</keyword>
<evidence type="ECO:0000313" key="4">
    <source>
        <dbReference type="EMBL" id="RQW73245.1"/>
    </source>
</evidence>
<dbReference type="InterPro" id="IPR045768">
    <property type="entry name" value="SpoIIE_N"/>
</dbReference>
<keyword evidence="1" id="KW-0378">Hydrolase</keyword>
<dbReference type="InterPro" id="IPR052016">
    <property type="entry name" value="Bact_Sigma-Reg"/>
</dbReference>
<proteinExistence type="predicted"/>
<name>A0A3N9U9S2_9BACI</name>
<reference evidence="4 5" key="1">
    <citation type="journal article" date="2013" name="J. Microbiol.">
        <title>Lysinibacillus chungkukjangi sp. nov., isolated from Chungkukjang, Korean fermented soybean food.</title>
        <authorList>
            <person name="Kim S.J."/>
            <person name="Jang Y.H."/>
            <person name="Hamada M."/>
            <person name="Ahn J.H."/>
            <person name="Weon H.Y."/>
            <person name="Suzuki K."/>
            <person name="Whang K.S."/>
            <person name="Kwon S.W."/>
        </authorList>
    </citation>
    <scope>NUCLEOTIDE SEQUENCE [LARGE SCALE GENOMIC DNA]</scope>
    <source>
        <strain evidence="4 5">MCCC 1A12701</strain>
    </source>
</reference>
<dbReference type="Gene3D" id="3.60.40.10">
    <property type="entry name" value="PPM-type phosphatase domain"/>
    <property type="match status" value="1"/>
</dbReference>
<dbReference type="SUPFAM" id="SSF81606">
    <property type="entry name" value="PP2C-like"/>
    <property type="match status" value="1"/>
</dbReference>
<gene>
    <name evidence="4" type="ORF">EBB45_17475</name>
</gene>
<keyword evidence="2" id="KW-0812">Transmembrane</keyword>
<feature type="transmembrane region" description="Helical" evidence="2">
    <location>
        <begin position="69"/>
        <end position="96"/>
    </location>
</feature>
<keyword evidence="5" id="KW-1185">Reference proteome</keyword>
<dbReference type="OrthoDB" id="9763774at2"/>
<organism evidence="4 5">
    <name type="scientific">Lysinibacillus composti</name>
    <dbReference type="NCBI Taxonomy" id="720633"/>
    <lineage>
        <taxon>Bacteria</taxon>
        <taxon>Bacillati</taxon>
        <taxon>Bacillota</taxon>
        <taxon>Bacilli</taxon>
        <taxon>Bacillales</taxon>
        <taxon>Bacillaceae</taxon>
        <taxon>Lysinibacillus</taxon>
    </lineage>
</organism>
<comment type="caution">
    <text evidence="4">The sequence shown here is derived from an EMBL/GenBank/DDBJ whole genome shotgun (WGS) entry which is preliminary data.</text>
</comment>
<dbReference type="PANTHER" id="PTHR43156">
    <property type="entry name" value="STAGE II SPORULATION PROTEIN E-RELATED"/>
    <property type="match status" value="1"/>
</dbReference>
<keyword evidence="2" id="KW-0472">Membrane</keyword>
<evidence type="ECO:0000313" key="5">
    <source>
        <dbReference type="Proteomes" id="UP000274033"/>
    </source>
</evidence>
<feature type="transmembrane region" description="Helical" evidence="2">
    <location>
        <begin position="262"/>
        <end position="280"/>
    </location>
</feature>
<evidence type="ECO:0000256" key="2">
    <source>
        <dbReference type="SAM" id="Phobius"/>
    </source>
</evidence>
<evidence type="ECO:0000259" key="3">
    <source>
        <dbReference type="SMART" id="SM00331"/>
    </source>
</evidence>
<feature type="transmembrane region" description="Helical" evidence="2">
    <location>
        <begin position="180"/>
        <end position="200"/>
    </location>
</feature>